<reference evidence="26" key="1">
    <citation type="submission" date="2025-08" db="UniProtKB">
        <authorList>
            <consortium name="RefSeq"/>
        </authorList>
    </citation>
    <scope>IDENTIFICATION</scope>
</reference>
<evidence type="ECO:0000256" key="10">
    <source>
        <dbReference type="ARBA" id="ARBA00022843"/>
    </source>
</evidence>
<keyword evidence="11" id="KW-0391">Immunity</keyword>
<dbReference type="GO" id="GO:1900063">
    <property type="term" value="P:regulation of peroxisome organization"/>
    <property type="evidence" value="ECO:0007669"/>
    <property type="project" value="UniProtKB-ARBA"/>
</dbReference>
<dbReference type="CDD" id="cd08811">
    <property type="entry name" value="CARD_IPS1"/>
    <property type="match status" value="1"/>
</dbReference>
<evidence type="ECO:0000256" key="8">
    <source>
        <dbReference type="ARBA" id="ARBA00022692"/>
    </source>
</evidence>
<keyword evidence="5" id="KW-0597">Phosphoprotein</keyword>
<evidence type="ECO:0000256" key="19">
    <source>
        <dbReference type="ARBA" id="ARBA00071084"/>
    </source>
</evidence>
<feature type="region of interest" description="Disordered" evidence="22">
    <location>
        <begin position="120"/>
        <end position="286"/>
    </location>
</feature>
<evidence type="ECO:0000256" key="7">
    <source>
        <dbReference type="ARBA" id="ARBA00022588"/>
    </source>
</evidence>
<evidence type="ECO:0000313" key="26">
    <source>
        <dbReference type="RefSeq" id="XP_008064759.1"/>
    </source>
</evidence>
<evidence type="ECO:0000256" key="12">
    <source>
        <dbReference type="ARBA" id="ARBA00022989"/>
    </source>
</evidence>
<keyword evidence="15 23" id="KW-0472">Membrane</keyword>
<evidence type="ECO:0000256" key="17">
    <source>
        <dbReference type="ARBA" id="ARBA00023140"/>
    </source>
</evidence>
<accession>A0A1U7TXR3</accession>
<dbReference type="KEGG" id="csyr:103268983"/>
<evidence type="ECO:0000256" key="4">
    <source>
        <dbReference type="ARBA" id="ARBA00022499"/>
    </source>
</evidence>
<dbReference type="GO" id="GO:0045071">
    <property type="term" value="P:negative regulation of viral genome replication"/>
    <property type="evidence" value="ECO:0007669"/>
    <property type="project" value="UniProtKB-ARBA"/>
</dbReference>
<dbReference type="InterPro" id="IPR052787">
    <property type="entry name" value="MAVS"/>
</dbReference>
<evidence type="ECO:0000256" key="23">
    <source>
        <dbReference type="SAM" id="Phobius"/>
    </source>
</evidence>
<evidence type="ECO:0000259" key="24">
    <source>
        <dbReference type="Pfam" id="PF16739"/>
    </source>
</evidence>
<keyword evidence="17" id="KW-0576">Peroxisome</keyword>
<evidence type="ECO:0000256" key="3">
    <source>
        <dbReference type="ARBA" id="ARBA00022481"/>
    </source>
</evidence>
<dbReference type="InterPro" id="IPR042144">
    <property type="entry name" value="CARD_IPS1"/>
</dbReference>
<evidence type="ECO:0000256" key="16">
    <source>
        <dbReference type="ARBA" id="ARBA00023139"/>
    </source>
</evidence>
<keyword evidence="18" id="KW-0449">Lipoprotein</keyword>
<evidence type="ECO:0000256" key="9">
    <source>
        <dbReference type="ARBA" id="ARBA00022787"/>
    </source>
</evidence>
<keyword evidence="9" id="KW-1000">Mitochondrion outer membrane</keyword>
<sequence length="521" mass="54623">MTSVTDAEDKTYKYICRHHSNFCRVDVLEILPFLPCLTARDQDRLRATYTLSGNRDTLWHLFNSLQRRIGWVESFIGALRTCELPGLADEVARVYQSFLPRTLNHPPASLEPVRAEAPGLSLPVATPSVPSNGYRMMEPSYPMPVQESQQLKASEETSSSGATQSRLGGTLEPSCDLAALSPLTSSGPQEQDIELDSTHTTGATSSLTLSRGPVSPSLSFQPLARSTPRAHLPGPTASTDTLSCSSSTGLASAEAAAGDQPEPVICSSGAEAPTNSVSSTVPATSIPVNTVPPKVLANPAFASSVPSKLPSSLKPPGTVPSNVLTSPAPSKLPITSTRAGSVSSRVPTSMEPAKAPASTVPTRRSSSSRETPVPTSTTGGSLAPPDSSPEHWGPGPQLSKPGVLVSHEDIQFSGCSADLAISTSSSLDAGPSHGPEENEYESVGTFGIHVAKNPSVDLLVGNPGPPADLLDGSPRPHAHSELLEEVMQCNSTVPWVPWFQAAMAGALVATLLAVLYRRRLL</sequence>
<dbReference type="GO" id="GO:0002230">
    <property type="term" value="P:positive regulation of defense response to virus by host"/>
    <property type="evidence" value="ECO:0007669"/>
    <property type="project" value="UniProtKB-ARBA"/>
</dbReference>
<dbReference type="GO" id="GO:0045087">
    <property type="term" value="P:innate immune response"/>
    <property type="evidence" value="ECO:0007669"/>
    <property type="project" value="UniProtKB-KW"/>
</dbReference>
<dbReference type="GO" id="GO:0005777">
    <property type="term" value="C:peroxisome"/>
    <property type="evidence" value="ECO:0007669"/>
    <property type="project" value="UniProtKB-SubCell"/>
</dbReference>
<keyword evidence="4" id="KW-1017">Isopeptide bond</keyword>
<dbReference type="RefSeq" id="XP_008064759.1">
    <property type="nucleotide sequence ID" value="XM_008066568.1"/>
</dbReference>
<evidence type="ECO:0000256" key="22">
    <source>
        <dbReference type="SAM" id="MobiDB-lite"/>
    </source>
</evidence>
<dbReference type="GO" id="GO:0002753">
    <property type="term" value="P:cytoplasmic pattern recognition receptor signaling pathway"/>
    <property type="evidence" value="ECO:0007669"/>
    <property type="project" value="UniProtKB-ARBA"/>
</dbReference>
<evidence type="ECO:0000256" key="13">
    <source>
        <dbReference type="ARBA" id="ARBA00023118"/>
    </source>
</evidence>
<comment type="subcellular location">
    <subcellularLocation>
        <location evidence="2">Mitochondrion outer membrane</location>
        <topology evidence="2">Single-pass membrane protein</topology>
    </subcellularLocation>
    <subcellularLocation>
        <location evidence="1">Peroxisome</location>
    </subcellularLocation>
</comment>
<evidence type="ECO:0000256" key="11">
    <source>
        <dbReference type="ARBA" id="ARBA00022859"/>
    </source>
</evidence>
<dbReference type="FunFam" id="1.10.533.10:FF:000063">
    <property type="entry name" value="Mitochondrial antiviral-signaling protein"/>
    <property type="match status" value="1"/>
</dbReference>
<feature type="domain" description="Caspase recruitment" evidence="24">
    <location>
        <begin position="9"/>
        <end position="93"/>
    </location>
</feature>
<evidence type="ECO:0000256" key="15">
    <source>
        <dbReference type="ARBA" id="ARBA00023136"/>
    </source>
</evidence>
<dbReference type="InterPro" id="IPR011029">
    <property type="entry name" value="DEATH-like_dom_sf"/>
</dbReference>
<evidence type="ECO:0000256" key="2">
    <source>
        <dbReference type="ARBA" id="ARBA00004572"/>
    </source>
</evidence>
<keyword evidence="7" id="KW-0399">Innate immunity</keyword>
<dbReference type="GeneID" id="103268983"/>
<dbReference type="GO" id="GO:0070585">
    <property type="term" value="P:protein localization to mitochondrion"/>
    <property type="evidence" value="ECO:0007669"/>
    <property type="project" value="UniProtKB-ARBA"/>
</dbReference>
<evidence type="ECO:0000256" key="20">
    <source>
        <dbReference type="ARBA" id="ARBA00082620"/>
    </source>
</evidence>
<name>A0A1U7TXR3_CARSF</name>
<dbReference type="CTD" id="57506"/>
<keyword evidence="25" id="KW-1185">Reference proteome</keyword>
<dbReference type="GO" id="GO:1900227">
    <property type="term" value="P:positive regulation of NLRP3 inflammasome complex assembly"/>
    <property type="evidence" value="ECO:0007669"/>
    <property type="project" value="UniProtKB-ARBA"/>
</dbReference>
<dbReference type="PANTHER" id="PTHR21446:SF6">
    <property type="entry name" value="MITOCHONDRIAL ANTIVIRAL-SIGNALING PROTEIN"/>
    <property type="match status" value="1"/>
</dbReference>
<keyword evidence="10" id="KW-0832">Ubl conjugation</keyword>
<dbReference type="OrthoDB" id="9909785at2759"/>
<evidence type="ECO:0000256" key="1">
    <source>
        <dbReference type="ARBA" id="ARBA00004275"/>
    </source>
</evidence>
<dbReference type="Gene3D" id="1.10.533.10">
    <property type="entry name" value="Death Domain, Fas"/>
    <property type="match status" value="1"/>
</dbReference>
<feature type="compositionally biased region" description="Low complexity" evidence="22">
    <location>
        <begin position="358"/>
        <end position="378"/>
    </location>
</feature>
<dbReference type="GO" id="GO:0032728">
    <property type="term" value="P:positive regulation of interferon-beta production"/>
    <property type="evidence" value="ECO:0007669"/>
    <property type="project" value="UniProtKB-ARBA"/>
</dbReference>
<feature type="compositionally biased region" description="Polar residues" evidence="22">
    <location>
        <begin position="198"/>
        <end position="209"/>
    </location>
</feature>
<dbReference type="Proteomes" id="UP000189704">
    <property type="component" value="Unplaced"/>
</dbReference>
<keyword evidence="14" id="KW-0496">Mitochondrion</keyword>
<organism evidence="25 26">
    <name type="scientific">Carlito syrichta</name>
    <name type="common">Philippine tarsier</name>
    <name type="synonym">Tarsius syrichta</name>
    <dbReference type="NCBI Taxonomy" id="1868482"/>
    <lineage>
        <taxon>Eukaryota</taxon>
        <taxon>Metazoa</taxon>
        <taxon>Chordata</taxon>
        <taxon>Craniata</taxon>
        <taxon>Vertebrata</taxon>
        <taxon>Euteleostomi</taxon>
        <taxon>Mammalia</taxon>
        <taxon>Eutheria</taxon>
        <taxon>Euarchontoglires</taxon>
        <taxon>Primates</taxon>
        <taxon>Haplorrhini</taxon>
        <taxon>Tarsiiformes</taxon>
        <taxon>Tarsiidae</taxon>
        <taxon>Carlito</taxon>
    </lineage>
</organism>
<evidence type="ECO:0000256" key="18">
    <source>
        <dbReference type="ARBA" id="ARBA00023288"/>
    </source>
</evidence>
<dbReference type="GO" id="GO:0032727">
    <property type="term" value="P:positive regulation of interferon-alpha production"/>
    <property type="evidence" value="ECO:0007669"/>
    <property type="project" value="UniProtKB-ARBA"/>
</dbReference>
<keyword evidence="13" id="KW-0051">Antiviral defense</keyword>
<evidence type="ECO:0000313" key="25">
    <source>
        <dbReference type="Proteomes" id="UP000189704"/>
    </source>
</evidence>
<protein>
    <recommendedName>
        <fullName evidence="19">Mitochondrial antiviral-signaling protein</fullName>
    </recommendedName>
    <alternativeName>
        <fullName evidence="20">Interferon beta promoter stimulator protein 1</fullName>
    </alternativeName>
    <alternativeName>
        <fullName evidence="21">Virus-induced-signaling adapter</fullName>
    </alternativeName>
</protein>
<evidence type="ECO:0000256" key="14">
    <source>
        <dbReference type="ARBA" id="ARBA00023128"/>
    </source>
</evidence>
<proteinExistence type="predicted"/>
<dbReference type="GO" id="GO:0032755">
    <property type="term" value="P:positive regulation of interleukin-6 production"/>
    <property type="evidence" value="ECO:0007669"/>
    <property type="project" value="UniProtKB-ARBA"/>
</dbReference>
<keyword evidence="12 23" id="KW-1133">Transmembrane helix</keyword>
<evidence type="ECO:0000256" key="5">
    <source>
        <dbReference type="ARBA" id="ARBA00022553"/>
    </source>
</evidence>
<feature type="region of interest" description="Disordered" evidence="22">
    <location>
        <begin position="303"/>
        <end position="399"/>
    </location>
</feature>
<feature type="compositionally biased region" description="Polar residues" evidence="22">
    <location>
        <begin position="146"/>
        <end position="167"/>
    </location>
</feature>
<feature type="compositionally biased region" description="Polar residues" evidence="22">
    <location>
        <begin position="319"/>
        <end position="347"/>
    </location>
</feature>
<dbReference type="Pfam" id="PF16739">
    <property type="entry name" value="CARD_2"/>
    <property type="match status" value="1"/>
</dbReference>
<dbReference type="GO" id="GO:0051607">
    <property type="term" value="P:defense response to virus"/>
    <property type="evidence" value="ECO:0007669"/>
    <property type="project" value="UniProtKB-KW"/>
</dbReference>
<dbReference type="STRING" id="1868482.ENSTSYP00000002960"/>
<keyword evidence="16" id="KW-0564">Palmitate</keyword>
<gene>
    <name evidence="26" type="primary">MAVS</name>
</gene>
<feature type="compositionally biased region" description="Low complexity" evidence="22">
    <location>
        <begin position="303"/>
        <end position="316"/>
    </location>
</feature>
<keyword evidence="3" id="KW-0488">Methylation</keyword>
<dbReference type="PANTHER" id="PTHR21446">
    <property type="entry name" value="DUF3504 DOMAIN-CONTAINING PROTEIN"/>
    <property type="match status" value="1"/>
</dbReference>
<keyword evidence="8 23" id="KW-0812">Transmembrane</keyword>
<feature type="compositionally biased region" description="Polar residues" evidence="22">
    <location>
        <begin position="236"/>
        <end position="250"/>
    </location>
</feature>
<feature type="compositionally biased region" description="Polar residues" evidence="22">
    <location>
        <begin position="273"/>
        <end position="286"/>
    </location>
</feature>
<evidence type="ECO:0000256" key="21">
    <source>
        <dbReference type="ARBA" id="ARBA00083233"/>
    </source>
</evidence>
<dbReference type="GO" id="GO:0005741">
    <property type="term" value="C:mitochondrial outer membrane"/>
    <property type="evidence" value="ECO:0007669"/>
    <property type="project" value="UniProtKB-SubCell"/>
</dbReference>
<feature type="transmembrane region" description="Helical" evidence="23">
    <location>
        <begin position="495"/>
        <end position="516"/>
    </location>
</feature>
<keyword evidence="6" id="KW-0945">Host-virus interaction</keyword>
<dbReference type="InterPro" id="IPR031964">
    <property type="entry name" value="CARD_dom"/>
</dbReference>
<dbReference type="GO" id="GO:0035591">
    <property type="term" value="F:signaling adaptor activity"/>
    <property type="evidence" value="ECO:0007669"/>
    <property type="project" value="UniProtKB-ARBA"/>
</dbReference>
<evidence type="ECO:0000256" key="6">
    <source>
        <dbReference type="ARBA" id="ARBA00022581"/>
    </source>
</evidence>
<dbReference type="AlphaFoldDB" id="A0A1U7TXR3"/>